<dbReference type="KEGG" id="sre:PTSG_11055"/>
<dbReference type="PANTHER" id="PTHR43814:SF1">
    <property type="entry name" value="ARGININOSUCCINATE LYASE"/>
    <property type="match status" value="1"/>
</dbReference>
<gene>
    <name evidence="5" type="ORF">PTSG_11055</name>
</gene>
<dbReference type="InterPro" id="IPR022761">
    <property type="entry name" value="Fumarate_lyase_N"/>
</dbReference>
<dbReference type="SUPFAM" id="SSF48557">
    <property type="entry name" value="L-aspartase-like"/>
    <property type="match status" value="1"/>
</dbReference>
<keyword evidence="2 5" id="KW-0456">Lyase</keyword>
<organism evidence="6">
    <name type="scientific">Salpingoeca rosetta (strain ATCC 50818 / BSB-021)</name>
    <dbReference type="NCBI Taxonomy" id="946362"/>
    <lineage>
        <taxon>Eukaryota</taxon>
        <taxon>Choanoflagellata</taxon>
        <taxon>Craspedida</taxon>
        <taxon>Salpingoecidae</taxon>
        <taxon>Salpingoeca</taxon>
    </lineage>
</organism>
<dbReference type="InParanoid" id="F2US05"/>
<dbReference type="STRING" id="946362.F2US05"/>
<dbReference type="InterPro" id="IPR024083">
    <property type="entry name" value="Fumarase/histidase_N"/>
</dbReference>
<dbReference type="GO" id="GO:0005829">
    <property type="term" value="C:cytosol"/>
    <property type="evidence" value="ECO:0007669"/>
    <property type="project" value="TreeGrafter"/>
</dbReference>
<feature type="region of interest" description="Disordered" evidence="3">
    <location>
        <begin position="1"/>
        <end position="22"/>
    </location>
</feature>
<dbReference type="GeneID" id="16068501"/>
<sequence>MEPATKKAKADDGGEGGRLWGGRFTGATDPLMEAFNASIGLDKRMYAQDIQGSVAYARALAKAGLITAEEERSIVKGLQAVLEEWRAGKFVIADGDEDIHTANERRLKEIIGEPAGKLHTGRSHRS</sequence>
<evidence type="ECO:0000313" key="5">
    <source>
        <dbReference type="EMBL" id="EGD80410.1"/>
    </source>
</evidence>
<dbReference type="Pfam" id="PF00206">
    <property type="entry name" value="Lyase_1"/>
    <property type="match status" value="1"/>
</dbReference>
<dbReference type="Gene3D" id="1.10.275.10">
    <property type="entry name" value="Fumarase/aspartase (N-terminal domain)"/>
    <property type="match status" value="1"/>
</dbReference>
<dbReference type="InterPro" id="IPR009049">
    <property type="entry name" value="Argininosuccinate_lyase"/>
</dbReference>
<dbReference type="Proteomes" id="UP000007799">
    <property type="component" value="Unassembled WGS sequence"/>
</dbReference>
<evidence type="ECO:0000256" key="1">
    <source>
        <dbReference type="ARBA" id="ARBA00022605"/>
    </source>
</evidence>
<evidence type="ECO:0000313" key="6">
    <source>
        <dbReference type="Proteomes" id="UP000007799"/>
    </source>
</evidence>
<keyword evidence="6" id="KW-1185">Reference proteome</keyword>
<evidence type="ECO:0000259" key="4">
    <source>
        <dbReference type="Pfam" id="PF00206"/>
    </source>
</evidence>
<name>F2US05_SALR5</name>
<dbReference type="AlphaFoldDB" id="F2US05"/>
<dbReference type="InterPro" id="IPR008948">
    <property type="entry name" value="L-Aspartase-like"/>
</dbReference>
<dbReference type="GO" id="GO:0004056">
    <property type="term" value="F:argininosuccinate lyase activity"/>
    <property type="evidence" value="ECO:0007669"/>
    <property type="project" value="InterPro"/>
</dbReference>
<dbReference type="eggNOG" id="KOG1316">
    <property type="taxonomic scope" value="Eukaryota"/>
</dbReference>
<evidence type="ECO:0000256" key="3">
    <source>
        <dbReference type="SAM" id="MobiDB-lite"/>
    </source>
</evidence>
<feature type="compositionally biased region" description="Basic and acidic residues" evidence="3">
    <location>
        <begin position="1"/>
        <end position="12"/>
    </location>
</feature>
<keyword evidence="1" id="KW-0028">Amino-acid biosynthesis</keyword>
<dbReference type="FunFam" id="1.10.275.10:FF:000014">
    <property type="entry name" value="Os03g0824900 protein"/>
    <property type="match status" value="1"/>
</dbReference>
<proteinExistence type="predicted"/>
<dbReference type="RefSeq" id="XP_004987974.1">
    <property type="nucleotide sequence ID" value="XM_004987917.1"/>
</dbReference>
<evidence type="ECO:0000256" key="2">
    <source>
        <dbReference type="ARBA" id="ARBA00023239"/>
    </source>
</evidence>
<dbReference type="GO" id="GO:0042450">
    <property type="term" value="P:L-arginine biosynthetic process via ornithine"/>
    <property type="evidence" value="ECO:0007669"/>
    <property type="project" value="InterPro"/>
</dbReference>
<dbReference type="PANTHER" id="PTHR43814">
    <property type="entry name" value="ARGININOSUCCINATE LYASE"/>
    <property type="match status" value="1"/>
</dbReference>
<reference evidence="5" key="1">
    <citation type="submission" date="2009-08" db="EMBL/GenBank/DDBJ databases">
        <title>Annotation of Salpingoeca rosetta.</title>
        <authorList>
            <consortium name="The Broad Institute Genome Sequencing Platform"/>
            <person name="Russ C."/>
            <person name="Cuomo C."/>
            <person name="Burger G."/>
            <person name="Gray M.W."/>
            <person name="Holland P.W.H."/>
            <person name="King N."/>
            <person name="Lang F.B.F."/>
            <person name="Roger A.J."/>
            <person name="Ruiz-Trillo I."/>
            <person name="Young S.K."/>
            <person name="Zeng Q."/>
            <person name="Gargeya S."/>
            <person name="Alvarado L."/>
            <person name="Berlin A."/>
            <person name="Chapman S.B."/>
            <person name="Chen Z."/>
            <person name="Freedman E."/>
            <person name="Gellesch M."/>
            <person name="Goldberg J."/>
            <person name="Griggs A."/>
            <person name="Gujja S."/>
            <person name="Heilman E."/>
            <person name="Heiman D."/>
            <person name="Howarth C."/>
            <person name="Mehta T."/>
            <person name="Neiman D."/>
            <person name="Pearson M."/>
            <person name="Roberts A."/>
            <person name="Saif S."/>
            <person name="Shea T."/>
            <person name="Shenoy N."/>
            <person name="Sisk P."/>
            <person name="Stolte C."/>
            <person name="Sykes S."/>
            <person name="White J."/>
            <person name="Yandava C."/>
            <person name="Haas B."/>
            <person name="Nusbaum C."/>
            <person name="Birren B."/>
        </authorList>
    </citation>
    <scope>NUCLEOTIDE SEQUENCE [LARGE SCALE GENOMIC DNA]</scope>
    <source>
        <strain evidence="5">ATCC 50818</strain>
    </source>
</reference>
<dbReference type="EMBL" id="GL832993">
    <property type="protein sequence ID" value="EGD80410.1"/>
    <property type="molecule type" value="Genomic_DNA"/>
</dbReference>
<protein>
    <submittedName>
        <fullName evidence="5">Plastid argininosuccinate lyase</fullName>
    </submittedName>
</protein>
<feature type="domain" description="Fumarate lyase N-terminal" evidence="4">
    <location>
        <begin position="22"/>
        <end position="123"/>
    </location>
</feature>
<accession>F2US05</accession>
<dbReference type="OrthoDB" id="2561043at2759"/>